<reference evidence="13" key="1">
    <citation type="journal article" date="2020" name="Stud. Mycol.">
        <title>101 Dothideomycetes genomes: a test case for predicting lifestyles and emergence of pathogens.</title>
        <authorList>
            <person name="Haridas S."/>
            <person name="Albert R."/>
            <person name="Binder M."/>
            <person name="Bloem J."/>
            <person name="Labutti K."/>
            <person name="Salamov A."/>
            <person name="Andreopoulos B."/>
            <person name="Baker S."/>
            <person name="Barry K."/>
            <person name="Bills G."/>
            <person name="Bluhm B."/>
            <person name="Cannon C."/>
            <person name="Castanera R."/>
            <person name="Culley D."/>
            <person name="Daum C."/>
            <person name="Ezra D."/>
            <person name="Gonzalez J."/>
            <person name="Henrissat B."/>
            <person name="Kuo A."/>
            <person name="Liang C."/>
            <person name="Lipzen A."/>
            <person name="Lutzoni F."/>
            <person name="Magnuson J."/>
            <person name="Mondo S."/>
            <person name="Nolan M."/>
            <person name="Ohm R."/>
            <person name="Pangilinan J."/>
            <person name="Park H.-J."/>
            <person name="Ramirez L."/>
            <person name="Alfaro M."/>
            <person name="Sun H."/>
            <person name="Tritt A."/>
            <person name="Yoshinaga Y."/>
            <person name="Zwiers L.-H."/>
            <person name="Turgeon B."/>
            <person name="Goodwin S."/>
            <person name="Spatafora J."/>
            <person name="Crous P."/>
            <person name="Grigoriev I."/>
        </authorList>
    </citation>
    <scope>NUCLEOTIDE SEQUENCE</scope>
    <source>
        <strain evidence="13">CBS 113979</strain>
    </source>
</reference>
<feature type="transmembrane region" description="Helical" evidence="11">
    <location>
        <begin position="25"/>
        <end position="47"/>
    </location>
</feature>
<keyword evidence="3" id="KW-0645">Protease</keyword>
<dbReference type="EMBL" id="ML977141">
    <property type="protein sequence ID" value="KAF1990595.1"/>
    <property type="molecule type" value="Genomic_DNA"/>
</dbReference>
<comment type="similarity">
    <text evidence="2">Belongs to the peptidase U48 family.</text>
</comment>
<dbReference type="PANTHER" id="PTHR13046:SF0">
    <property type="entry name" value="CAAX PRENYL PROTEASE 2"/>
    <property type="match status" value="1"/>
</dbReference>
<sequence length="369" mass="41819">MAPMDFYHKLVHFGRQEAVPASPAILPRTAALLSVLYTFIYVAPFYLDKSTRTSSTLSRNAPSLIRARIRAVTFACITCALITVFVLQNYGHHDFYTSLHLLGWYPFSFSDIGKVILLVAILFAGPLLEKTIFESEWEEWITFSYWSYTLGSLPGIRDLIAGPVSEELLFRSVLIPLHLLSFPVPETPPPNTPPSSYPHLTTLIFITPLYFGIAHLHHLHEFRISHPNVHLAMALLRSVVQFTYTTLFGWFAAFVFLRTGSVWAAMAAHGFCNWLGLPRFWGRVGVRLVEQQRFSGVDAVPDVGGADATEVKRRYEGKGKKQGEEVRFQDQSWHAGWTLVYYGVLAAGAYGFYVFLFPLTESKWRIVEF</sequence>
<accession>A0A6G1HBQ9</accession>
<dbReference type="Proteomes" id="UP000800041">
    <property type="component" value="Unassembled WGS sequence"/>
</dbReference>
<keyword evidence="4 11" id="KW-0812">Transmembrane</keyword>
<dbReference type="OrthoDB" id="271604at2759"/>
<evidence type="ECO:0000313" key="14">
    <source>
        <dbReference type="Proteomes" id="UP000800041"/>
    </source>
</evidence>
<dbReference type="GO" id="GO:0004222">
    <property type="term" value="F:metalloendopeptidase activity"/>
    <property type="evidence" value="ECO:0007669"/>
    <property type="project" value="InterPro"/>
</dbReference>
<comment type="subcellular location">
    <subcellularLocation>
        <location evidence="1">Endoplasmic reticulum membrane</location>
        <topology evidence="1">Multi-pass membrane protein</topology>
    </subcellularLocation>
</comment>
<keyword evidence="5" id="KW-0378">Hydrolase</keyword>
<comment type="catalytic activity">
    <reaction evidence="9">
        <text>Hydrolyzes the peptide bond -P2-(S-farnesyl or geranylgeranyl)C-P1'-P2'-P3'-COOH where P1' and P2' are amino acids with aliphatic sidechains and P3' is any C-terminal residue.</text>
        <dbReference type="EC" id="3.4.26.1"/>
    </reaction>
</comment>
<dbReference type="InterPro" id="IPR003675">
    <property type="entry name" value="Rce1/LyrA-like_dom"/>
</dbReference>
<feature type="transmembrane region" description="Helical" evidence="11">
    <location>
        <begin position="67"/>
        <end position="87"/>
    </location>
</feature>
<dbReference type="Pfam" id="PF02517">
    <property type="entry name" value="Rce1-like"/>
    <property type="match status" value="1"/>
</dbReference>
<dbReference type="GO" id="GO:0071586">
    <property type="term" value="P:CAAX-box protein processing"/>
    <property type="evidence" value="ECO:0007669"/>
    <property type="project" value="InterPro"/>
</dbReference>
<proteinExistence type="inferred from homology"/>
<dbReference type="PANTHER" id="PTHR13046">
    <property type="entry name" value="PROTEASE U48 CAAX PRENYL PROTEASE RCE1"/>
    <property type="match status" value="1"/>
</dbReference>
<evidence type="ECO:0000256" key="5">
    <source>
        <dbReference type="ARBA" id="ARBA00022801"/>
    </source>
</evidence>
<evidence type="ECO:0000256" key="3">
    <source>
        <dbReference type="ARBA" id="ARBA00022670"/>
    </source>
</evidence>
<evidence type="ECO:0000313" key="13">
    <source>
        <dbReference type="EMBL" id="KAF1990595.1"/>
    </source>
</evidence>
<evidence type="ECO:0000259" key="12">
    <source>
        <dbReference type="Pfam" id="PF02517"/>
    </source>
</evidence>
<protein>
    <recommendedName>
        <fullName evidence="10">intramembrane prenyl-peptidase Rce1</fullName>
        <ecNumber evidence="10">3.4.26.1</ecNumber>
    </recommendedName>
</protein>
<organism evidence="13 14">
    <name type="scientific">Aulographum hederae CBS 113979</name>
    <dbReference type="NCBI Taxonomy" id="1176131"/>
    <lineage>
        <taxon>Eukaryota</taxon>
        <taxon>Fungi</taxon>
        <taxon>Dikarya</taxon>
        <taxon>Ascomycota</taxon>
        <taxon>Pezizomycotina</taxon>
        <taxon>Dothideomycetes</taxon>
        <taxon>Pleosporomycetidae</taxon>
        <taxon>Aulographales</taxon>
        <taxon>Aulographaceae</taxon>
    </lineage>
</organism>
<evidence type="ECO:0000256" key="11">
    <source>
        <dbReference type="SAM" id="Phobius"/>
    </source>
</evidence>
<evidence type="ECO:0000256" key="7">
    <source>
        <dbReference type="ARBA" id="ARBA00022989"/>
    </source>
</evidence>
<evidence type="ECO:0000256" key="6">
    <source>
        <dbReference type="ARBA" id="ARBA00022824"/>
    </source>
</evidence>
<evidence type="ECO:0000256" key="9">
    <source>
        <dbReference type="ARBA" id="ARBA00047280"/>
    </source>
</evidence>
<evidence type="ECO:0000256" key="10">
    <source>
        <dbReference type="ARBA" id="ARBA00049729"/>
    </source>
</evidence>
<evidence type="ECO:0000256" key="1">
    <source>
        <dbReference type="ARBA" id="ARBA00004477"/>
    </source>
</evidence>
<keyword evidence="8 11" id="KW-0472">Membrane</keyword>
<evidence type="ECO:0000256" key="8">
    <source>
        <dbReference type="ARBA" id="ARBA00023136"/>
    </source>
</evidence>
<evidence type="ECO:0000256" key="4">
    <source>
        <dbReference type="ARBA" id="ARBA00022692"/>
    </source>
</evidence>
<dbReference type="EC" id="3.4.26.1" evidence="10"/>
<dbReference type="InterPro" id="IPR039731">
    <property type="entry name" value="Rce1"/>
</dbReference>
<evidence type="ECO:0000256" key="2">
    <source>
        <dbReference type="ARBA" id="ARBA00006897"/>
    </source>
</evidence>
<feature type="domain" description="CAAX prenyl protease 2/Lysostaphin resistance protein A-like" evidence="12">
    <location>
        <begin position="156"/>
        <end position="275"/>
    </location>
</feature>
<name>A0A6G1HBQ9_9PEZI</name>
<feature type="transmembrane region" description="Helical" evidence="11">
    <location>
        <begin position="339"/>
        <end position="359"/>
    </location>
</feature>
<dbReference type="GO" id="GO:0005789">
    <property type="term" value="C:endoplasmic reticulum membrane"/>
    <property type="evidence" value="ECO:0007669"/>
    <property type="project" value="UniProtKB-SubCell"/>
</dbReference>
<gene>
    <name evidence="13" type="ORF">K402DRAFT_417379</name>
</gene>
<dbReference type="AlphaFoldDB" id="A0A6G1HBQ9"/>
<keyword evidence="7 11" id="KW-1133">Transmembrane helix</keyword>
<feature type="transmembrane region" description="Helical" evidence="11">
    <location>
        <begin position="107"/>
        <end position="128"/>
    </location>
</feature>
<keyword evidence="6" id="KW-0256">Endoplasmic reticulum</keyword>
<keyword evidence="14" id="KW-1185">Reference proteome</keyword>